<keyword evidence="4" id="KW-1185">Reference proteome</keyword>
<sequence length="63" mass="7671">MNKDKPWYRQSVESKEFRKGLNETKLFRLYMLLASLIKEEREGQKVSTRIAIVRKEIERRKKS</sequence>
<evidence type="ECO:0000313" key="2">
    <source>
        <dbReference type="EMBL" id="OBR96846.1"/>
    </source>
</evidence>
<name>A0A162L3Z4_9CLOT</name>
<comment type="caution">
    <text evidence="1">The sequence shown here is derived from an EMBL/GenBank/DDBJ whole genome shotgun (WGS) entry which is preliminary data.</text>
</comment>
<dbReference type="AlphaFoldDB" id="A0A162L3Z4"/>
<accession>A0A162L3Z4</accession>
<reference evidence="1 3" key="1">
    <citation type="journal article" date="2015" name="Biotechnol. Bioeng.">
        <title>Genome sequence and phenotypic characterization of Caulobacter segnis.</title>
        <authorList>
            <person name="Patel S."/>
            <person name="Fletcher B."/>
            <person name="Scott D.C."/>
            <person name="Ely B."/>
        </authorList>
    </citation>
    <scope>NUCLEOTIDE SEQUENCE [LARGE SCALE GENOMIC DNA]</scope>
    <source>
        <strain evidence="1 3">PS02</strain>
    </source>
</reference>
<dbReference type="Proteomes" id="UP000093694">
    <property type="component" value="Unassembled WGS sequence"/>
</dbReference>
<dbReference type="EMBL" id="LROR01000031">
    <property type="protein sequence ID" value="OBR96846.1"/>
    <property type="molecule type" value="Genomic_DNA"/>
</dbReference>
<dbReference type="Proteomes" id="UP000077384">
    <property type="component" value="Unassembled WGS sequence"/>
</dbReference>
<organism evidence="1 3">
    <name type="scientific">Clostridium coskatii</name>
    <dbReference type="NCBI Taxonomy" id="1705578"/>
    <lineage>
        <taxon>Bacteria</taxon>
        <taxon>Bacillati</taxon>
        <taxon>Bacillota</taxon>
        <taxon>Clostridia</taxon>
        <taxon>Eubacteriales</taxon>
        <taxon>Clostridiaceae</taxon>
        <taxon>Clostridium</taxon>
    </lineage>
</organism>
<protein>
    <submittedName>
        <fullName evidence="1">Uncharacterized protein</fullName>
    </submittedName>
</protein>
<evidence type="ECO:0000313" key="4">
    <source>
        <dbReference type="Proteomes" id="UP000093694"/>
    </source>
</evidence>
<dbReference type="PATRIC" id="fig|1705578.3.peg.2224"/>
<dbReference type="EMBL" id="LITQ01000029">
    <property type="protein sequence ID" value="OAA90812.1"/>
    <property type="molecule type" value="Genomic_DNA"/>
</dbReference>
<dbReference type="RefSeq" id="WP_063601973.1">
    <property type="nucleotide sequence ID" value="NZ_LITQ01000029.1"/>
</dbReference>
<evidence type="ECO:0000313" key="1">
    <source>
        <dbReference type="EMBL" id="OAA90812.1"/>
    </source>
</evidence>
<gene>
    <name evidence="2" type="ORF">CLCOS_06900</name>
    <name evidence="1" type="ORF">WX73_01962</name>
</gene>
<reference evidence="2 4" key="2">
    <citation type="journal article" date="2016" name="Front. Microbiol.">
        <title>Industrial Acetogenic Biocatalysts: A Comparative Metabolic and Genomic Analysis.</title>
        <authorList>
            <person name="Bengelsdorf F."/>
            <person name="Poehlein A."/>
            <person name="Sonja S."/>
            <person name="Erz C."/>
            <person name="Hummel T."/>
            <person name="Hoffmeister S."/>
            <person name="Daniel R."/>
            <person name="Durre P."/>
        </authorList>
    </citation>
    <scope>NUCLEOTIDE SEQUENCE [LARGE SCALE GENOMIC DNA]</scope>
    <source>
        <strain evidence="2 4">PTA-10522</strain>
    </source>
</reference>
<evidence type="ECO:0000313" key="3">
    <source>
        <dbReference type="Proteomes" id="UP000077384"/>
    </source>
</evidence>
<proteinExistence type="predicted"/>